<feature type="domain" description="NTP pyrophosphohydrolase MazG-like" evidence="1">
    <location>
        <begin position="131"/>
        <end position="207"/>
    </location>
</feature>
<comment type="caution">
    <text evidence="2">The sequence shown here is derived from an EMBL/GenBank/DDBJ whole genome shotgun (WGS) entry which is preliminary data.</text>
</comment>
<dbReference type="GO" id="GO:0046076">
    <property type="term" value="P:dTTP catabolic process"/>
    <property type="evidence" value="ECO:0007669"/>
    <property type="project" value="TreeGrafter"/>
</dbReference>
<proteinExistence type="predicted"/>
<name>A0A8J7KMB7_9ACTN</name>
<protein>
    <submittedName>
        <fullName evidence="2">XTP/dITP diphosphohydrolase</fullName>
        <ecNumber evidence="2">3.6.1.66</ecNumber>
    </submittedName>
</protein>
<dbReference type="GO" id="GO:0036220">
    <property type="term" value="F:ITP diphosphatase activity"/>
    <property type="evidence" value="ECO:0007669"/>
    <property type="project" value="UniProtKB-EC"/>
</dbReference>
<dbReference type="Pfam" id="PF03819">
    <property type="entry name" value="MazG"/>
    <property type="match status" value="1"/>
</dbReference>
<dbReference type="GO" id="GO:0046081">
    <property type="term" value="P:dUTP catabolic process"/>
    <property type="evidence" value="ECO:0007669"/>
    <property type="project" value="TreeGrafter"/>
</dbReference>
<evidence type="ECO:0000259" key="1">
    <source>
        <dbReference type="Pfam" id="PF03819"/>
    </source>
</evidence>
<accession>A0A8J7KMB7</accession>
<dbReference type="SUPFAM" id="SSF101386">
    <property type="entry name" value="all-alpha NTP pyrophosphatases"/>
    <property type="match status" value="1"/>
</dbReference>
<dbReference type="Gene3D" id="1.10.287.1080">
    <property type="entry name" value="MazG-like"/>
    <property type="match status" value="1"/>
</dbReference>
<dbReference type="EC" id="3.6.1.66" evidence="2"/>
<dbReference type="CDD" id="cd11528">
    <property type="entry name" value="NTP-PPase_MazG_Nterm"/>
    <property type="match status" value="1"/>
</dbReference>
<dbReference type="GO" id="GO:0006203">
    <property type="term" value="P:dGTP catabolic process"/>
    <property type="evidence" value="ECO:0007669"/>
    <property type="project" value="TreeGrafter"/>
</dbReference>
<keyword evidence="2" id="KW-0378">Hydrolase</keyword>
<dbReference type="GO" id="GO:0046061">
    <property type="term" value="P:dATP catabolic process"/>
    <property type="evidence" value="ECO:0007669"/>
    <property type="project" value="TreeGrafter"/>
</dbReference>
<dbReference type="GO" id="GO:0046052">
    <property type="term" value="P:UTP catabolic process"/>
    <property type="evidence" value="ECO:0007669"/>
    <property type="project" value="TreeGrafter"/>
</dbReference>
<keyword evidence="3" id="KW-1185">Reference proteome</keyword>
<organism evidence="2 3">
    <name type="scientific">Longispora fulva</name>
    <dbReference type="NCBI Taxonomy" id="619741"/>
    <lineage>
        <taxon>Bacteria</taxon>
        <taxon>Bacillati</taxon>
        <taxon>Actinomycetota</taxon>
        <taxon>Actinomycetes</taxon>
        <taxon>Micromonosporales</taxon>
        <taxon>Micromonosporaceae</taxon>
        <taxon>Longispora</taxon>
    </lineage>
</organism>
<dbReference type="InterPro" id="IPR048015">
    <property type="entry name" value="NTP-PPase_MazG-like_N"/>
</dbReference>
<dbReference type="AlphaFoldDB" id="A0A8J7KMB7"/>
<evidence type="ECO:0000313" key="2">
    <source>
        <dbReference type="EMBL" id="MBG6138966.1"/>
    </source>
</evidence>
<dbReference type="EMBL" id="JADOUF010000001">
    <property type="protein sequence ID" value="MBG6138966.1"/>
    <property type="molecule type" value="Genomic_DNA"/>
</dbReference>
<dbReference type="PANTHER" id="PTHR30522">
    <property type="entry name" value="NUCLEOSIDE TRIPHOSPHATE PYROPHOSPHOHYDROLASE"/>
    <property type="match status" value="1"/>
</dbReference>
<reference evidence="2" key="1">
    <citation type="submission" date="2020-11" db="EMBL/GenBank/DDBJ databases">
        <title>Sequencing the genomes of 1000 actinobacteria strains.</title>
        <authorList>
            <person name="Klenk H.-P."/>
        </authorList>
    </citation>
    <scope>NUCLEOTIDE SEQUENCE</scope>
    <source>
        <strain evidence="2">DSM 45356</strain>
    </source>
</reference>
<dbReference type="Proteomes" id="UP000622552">
    <property type="component" value="Unassembled WGS sequence"/>
</dbReference>
<dbReference type="GO" id="GO:0046047">
    <property type="term" value="P:TTP catabolic process"/>
    <property type="evidence" value="ECO:0007669"/>
    <property type="project" value="TreeGrafter"/>
</dbReference>
<sequence length="236" mass="25935">MTRRIVLLVTSPRLPAGLLTAEAWDLVRAHPVYAGQESDQTEALRHAGVTLTVGPPDLDALLALDETIVWLAGPTGDGDFARTLGRKLLLKPEQATLELCYGSWDPPGARLLDAVAVTDRLRAEDLWKRQQTHASLAKYMLEEAREAVDAIEAGDLQSLRDELGDVLLQVLLHARLGEELPEGERFSIDDVAGDFVDKMVRRNPHVFAGVTVTSVEDIVTNWNLIKHAERNAPPAD</sequence>
<gene>
    <name evidence="2" type="ORF">IW245_005160</name>
</gene>
<dbReference type="InterPro" id="IPR004518">
    <property type="entry name" value="MazG-like_dom"/>
</dbReference>
<dbReference type="PANTHER" id="PTHR30522:SF0">
    <property type="entry name" value="NUCLEOSIDE TRIPHOSPHATE PYROPHOSPHOHYDROLASE"/>
    <property type="match status" value="1"/>
</dbReference>
<dbReference type="InterPro" id="IPR011551">
    <property type="entry name" value="NTP_PyrPHydrolase_MazG"/>
</dbReference>
<evidence type="ECO:0000313" key="3">
    <source>
        <dbReference type="Proteomes" id="UP000622552"/>
    </source>
</evidence>